<organism evidence="12 13">
    <name type="scientific">Caenorhabditis bovis</name>
    <dbReference type="NCBI Taxonomy" id="2654633"/>
    <lineage>
        <taxon>Eukaryota</taxon>
        <taxon>Metazoa</taxon>
        <taxon>Ecdysozoa</taxon>
        <taxon>Nematoda</taxon>
        <taxon>Chromadorea</taxon>
        <taxon>Rhabditida</taxon>
        <taxon>Rhabditina</taxon>
        <taxon>Rhabditomorpha</taxon>
        <taxon>Rhabditoidea</taxon>
        <taxon>Rhabditidae</taxon>
        <taxon>Peloderinae</taxon>
        <taxon>Caenorhabditis</taxon>
    </lineage>
</organism>
<feature type="domain" description="C2H2-type" evidence="11">
    <location>
        <begin position="16"/>
        <end position="44"/>
    </location>
</feature>
<keyword evidence="4 8" id="KW-0863">Zinc-finger</keyword>
<comment type="subcellular location">
    <subcellularLocation>
        <location evidence="1">Nucleus</location>
    </subcellularLocation>
</comment>
<evidence type="ECO:0000256" key="4">
    <source>
        <dbReference type="ARBA" id="ARBA00022771"/>
    </source>
</evidence>
<evidence type="ECO:0000256" key="1">
    <source>
        <dbReference type="ARBA" id="ARBA00004123"/>
    </source>
</evidence>
<feature type="coiled-coil region" evidence="9">
    <location>
        <begin position="314"/>
        <end position="348"/>
    </location>
</feature>
<comment type="caution">
    <text evidence="12">The sequence shown here is derived from an EMBL/GenBank/DDBJ whole genome shotgun (WGS) entry which is preliminary data.</text>
</comment>
<dbReference type="GO" id="GO:0006357">
    <property type="term" value="P:regulation of transcription by RNA polymerase II"/>
    <property type="evidence" value="ECO:0007669"/>
    <property type="project" value="TreeGrafter"/>
</dbReference>
<dbReference type="InterPro" id="IPR036236">
    <property type="entry name" value="Znf_C2H2_sf"/>
</dbReference>
<evidence type="ECO:0000313" key="13">
    <source>
        <dbReference type="Proteomes" id="UP000494206"/>
    </source>
</evidence>
<dbReference type="OrthoDB" id="6359816at2759"/>
<evidence type="ECO:0000256" key="2">
    <source>
        <dbReference type="ARBA" id="ARBA00022723"/>
    </source>
</evidence>
<keyword evidence="13" id="KW-1185">Reference proteome</keyword>
<accession>A0A8S1EGN3</accession>
<sequence>MPYRAELKRPDLKGSFPCSVCGKIFCHSSSLSRHRMQAHFKSYTCTQCNQEISSNDTLRSHMFRYHNITRMFMCRCCNWAFPDKTSLHIHMQSMLRNGTPGEVAVLARSSTEGCNYSSPESPSRSPAVSTDGLFKNVKNTNNNTAINNKNLASIFPNLLKSQESVTANKPMFPLDLSSLGANNFLTAWLANNPLGANFNMQNVMKKDAQENSSDYDELEVHTTEEDLKDEETINSETSPRSVIVKAEPIEKTSVKRKLSFDDNEDIDVEGDEGAPRLKMSIEEHLLQEQPSPTVSDSHVSGSSIHSGETKCFDCQVAKGKLSASEEKCRSYEKQIRELQCQLQMLRKLSLSPESVPRPIIPPALFPNPMLPMGPATPSNLLQNPAMRMLINNFVQSQMNRQMC</sequence>
<evidence type="ECO:0000256" key="5">
    <source>
        <dbReference type="ARBA" id="ARBA00022833"/>
    </source>
</evidence>
<keyword evidence="3" id="KW-0677">Repeat</keyword>
<gene>
    <name evidence="12" type="ORF">CBOVIS_LOCUS3092</name>
</gene>
<dbReference type="SMART" id="SM00355">
    <property type="entry name" value="ZnF_C2H2"/>
    <property type="match status" value="3"/>
</dbReference>
<evidence type="ECO:0000256" key="7">
    <source>
        <dbReference type="ARBA" id="ARBA00023242"/>
    </source>
</evidence>
<dbReference type="GO" id="GO:0008270">
    <property type="term" value="F:zinc ion binding"/>
    <property type="evidence" value="ECO:0007669"/>
    <property type="project" value="UniProtKB-KW"/>
</dbReference>
<protein>
    <recommendedName>
        <fullName evidence="11">C2H2-type domain-containing protein</fullName>
    </recommendedName>
</protein>
<feature type="domain" description="C2H2-type" evidence="11">
    <location>
        <begin position="43"/>
        <end position="71"/>
    </location>
</feature>
<dbReference type="EMBL" id="CADEPM010000002">
    <property type="protein sequence ID" value="CAB3400080.1"/>
    <property type="molecule type" value="Genomic_DNA"/>
</dbReference>
<dbReference type="AlphaFoldDB" id="A0A8S1EGN3"/>
<reference evidence="12 13" key="1">
    <citation type="submission" date="2020-04" db="EMBL/GenBank/DDBJ databases">
        <authorList>
            <person name="Laetsch R D."/>
            <person name="Stevens L."/>
            <person name="Kumar S."/>
            <person name="Blaxter L. M."/>
        </authorList>
    </citation>
    <scope>NUCLEOTIDE SEQUENCE [LARGE SCALE GENOMIC DNA]</scope>
</reference>
<feature type="compositionally biased region" description="Low complexity" evidence="10">
    <location>
        <begin position="294"/>
        <end position="306"/>
    </location>
</feature>
<dbReference type="Gene3D" id="3.30.160.60">
    <property type="entry name" value="Classic Zinc Finger"/>
    <property type="match status" value="1"/>
</dbReference>
<dbReference type="GO" id="GO:0003700">
    <property type="term" value="F:DNA-binding transcription factor activity"/>
    <property type="evidence" value="ECO:0007669"/>
    <property type="project" value="TreeGrafter"/>
</dbReference>
<keyword evidence="5" id="KW-0862">Zinc</keyword>
<dbReference type="PANTHER" id="PTHR24404:SF114">
    <property type="entry name" value="KLUMPFUSS, ISOFORM B-RELATED"/>
    <property type="match status" value="1"/>
</dbReference>
<feature type="region of interest" description="Disordered" evidence="10">
    <location>
        <begin position="287"/>
        <end position="306"/>
    </location>
</feature>
<keyword evidence="2" id="KW-0479">Metal-binding</keyword>
<dbReference type="Proteomes" id="UP000494206">
    <property type="component" value="Unassembled WGS sequence"/>
</dbReference>
<dbReference type="GO" id="GO:0000978">
    <property type="term" value="F:RNA polymerase II cis-regulatory region sequence-specific DNA binding"/>
    <property type="evidence" value="ECO:0007669"/>
    <property type="project" value="TreeGrafter"/>
</dbReference>
<evidence type="ECO:0000256" key="3">
    <source>
        <dbReference type="ARBA" id="ARBA00022737"/>
    </source>
</evidence>
<dbReference type="PROSITE" id="PS00028">
    <property type="entry name" value="ZINC_FINGER_C2H2_1"/>
    <property type="match status" value="2"/>
</dbReference>
<dbReference type="InterPro" id="IPR050589">
    <property type="entry name" value="Ikaros_C2H2-ZF"/>
</dbReference>
<proteinExistence type="predicted"/>
<dbReference type="PROSITE" id="PS50157">
    <property type="entry name" value="ZINC_FINGER_C2H2_2"/>
    <property type="match status" value="2"/>
</dbReference>
<keyword evidence="9" id="KW-0175">Coiled coil</keyword>
<keyword evidence="7" id="KW-0539">Nucleus</keyword>
<evidence type="ECO:0000256" key="6">
    <source>
        <dbReference type="ARBA" id="ARBA00023125"/>
    </source>
</evidence>
<keyword evidence="6" id="KW-0238">DNA-binding</keyword>
<dbReference type="PANTHER" id="PTHR24404">
    <property type="entry name" value="ZINC FINGER PROTEIN"/>
    <property type="match status" value="1"/>
</dbReference>
<dbReference type="Pfam" id="PF00096">
    <property type="entry name" value="zf-C2H2"/>
    <property type="match status" value="1"/>
</dbReference>
<name>A0A8S1EGN3_9PELO</name>
<dbReference type="InterPro" id="IPR013087">
    <property type="entry name" value="Znf_C2H2_type"/>
</dbReference>
<evidence type="ECO:0000256" key="9">
    <source>
        <dbReference type="SAM" id="Coils"/>
    </source>
</evidence>
<evidence type="ECO:0000313" key="12">
    <source>
        <dbReference type="EMBL" id="CAB3400080.1"/>
    </source>
</evidence>
<evidence type="ECO:0000256" key="10">
    <source>
        <dbReference type="SAM" id="MobiDB-lite"/>
    </source>
</evidence>
<evidence type="ECO:0000256" key="8">
    <source>
        <dbReference type="PROSITE-ProRule" id="PRU00042"/>
    </source>
</evidence>
<dbReference type="GO" id="GO:0005634">
    <property type="term" value="C:nucleus"/>
    <property type="evidence" value="ECO:0007669"/>
    <property type="project" value="UniProtKB-SubCell"/>
</dbReference>
<evidence type="ECO:0000259" key="11">
    <source>
        <dbReference type="PROSITE" id="PS50157"/>
    </source>
</evidence>
<dbReference type="SUPFAM" id="SSF57667">
    <property type="entry name" value="beta-beta-alpha zinc fingers"/>
    <property type="match status" value="2"/>
</dbReference>